<accession>A0AAD0YZ83</accession>
<dbReference type="Proteomes" id="UP000269015">
    <property type="component" value="Chromosome"/>
</dbReference>
<organism evidence="1 2">
    <name type="scientific">Chryseobacterium indologenes</name>
    <name type="common">Flavobacterium indologenes</name>
    <dbReference type="NCBI Taxonomy" id="253"/>
    <lineage>
        <taxon>Bacteria</taxon>
        <taxon>Pseudomonadati</taxon>
        <taxon>Bacteroidota</taxon>
        <taxon>Flavobacteriia</taxon>
        <taxon>Flavobacteriales</taxon>
        <taxon>Weeksellaceae</taxon>
        <taxon>Chryseobacterium group</taxon>
        <taxon>Chryseobacterium</taxon>
    </lineage>
</organism>
<evidence type="ECO:0000313" key="2">
    <source>
        <dbReference type="Proteomes" id="UP000269015"/>
    </source>
</evidence>
<proteinExistence type="predicted"/>
<gene>
    <name evidence="1" type="ORF">EG352_19095</name>
</gene>
<reference evidence="1 2" key="1">
    <citation type="submission" date="2018-11" db="EMBL/GenBank/DDBJ databases">
        <title>Proposal to divide the Flavobacteriaceae and reorganize its genera based on Amino Acid Identity values calculated from whole genome sequences.</title>
        <authorList>
            <person name="Nicholson A.C."/>
            <person name="Gulvik C.A."/>
            <person name="Whitney A.M."/>
            <person name="Humrighouse B.W."/>
            <person name="Bell M."/>
            <person name="Holmes B."/>
            <person name="Steigerwalt A.G."/>
            <person name="Villarma A."/>
            <person name="Sheth M."/>
            <person name="Batra D."/>
            <person name="Pryor J."/>
            <person name="Bernardet J.-F."/>
            <person name="Hugo C."/>
            <person name="Kampfer P."/>
            <person name="Newman J."/>
            <person name="McQuiston J.R."/>
        </authorList>
    </citation>
    <scope>NUCLEOTIDE SEQUENCE [LARGE SCALE GENOMIC DNA]</scope>
    <source>
        <strain evidence="1 2">H5559</strain>
    </source>
</reference>
<name>A0AAD0YZ83_CHRID</name>
<protein>
    <submittedName>
        <fullName evidence="1">Uncharacterized protein</fullName>
    </submittedName>
</protein>
<dbReference type="AlphaFoldDB" id="A0AAD0YZ83"/>
<dbReference type="EMBL" id="CP033930">
    <property type="protein sequence ID" value="AZB19728.1"/>
    <property type="molecule type" value="Genomic_DNA"/>
</dbReference>
<sequence>MMHNMNLIDLLNQINSVDEDLIIFLKNMDDYKSDLILAYPEDDDNGIKVENGDKYYYLLEVFLAKEFVSDWIDSLDYSPSQEEVAKRLYEYGINDA</sequence>
<evidence type="ECO:0000313" key="1">
    <source>
        <dbReference type="EMBL" id="AZB19728.1"/>
    </source>
</evidence>